<accession>A0A0A9EXK9</accession>
<sequence>MVFLQNSRNPSFCSLGKIQLQLMEDHQTFRLQQMANSLACPCKIQQAPLLSLTNCCSYYLSFGPQEHHFGCLTHRLGMVIKFVHTSLLQQLSGRSLQIFEWGPSIHPSKARKDGSHITSNTRKHTRNREAKITNWQGARGVHGARITARSGPRAPKIPSF</sequence>
<reference evidence="1" key="2">
    <citation type="journal article" date="2015" name="Data Brief">
        <title>Shoot transcriptome of the giant reed, Arundo donax.</title>
        <authorList>
            <person name="Barrero R.A."/>
            <person name="Guerrero F.D."/>
            <person name="Moolhuijzen P."/>
            <person name="Goolsby J.A."/>
            <person name="Tidwell J."/>
            <person name="Bellgard S.E."/>
            <person name="Bellgard M.I."/>
        </authorList>
    </citation>
    <scope>NUCLEOTIDE SEQUENCE</scope>
    <source>
        <tissue evidence="1">Shoot tissue taken approximately 20 cm above the soil surface</tissue>
    </source>
</reference>
<proteinExistence type="predicted"/>
<dbReference type="AlphaFoldDB" id="A0A0A9EXK9"/>
<protein>
    <submittedName>
        <fullName evidence="1">Uncharacterized protein</fullName>
    </submittedName>
</protein>
<evidence type="ECO:0000313" key="1">
    <source>
        <dbReference type="EMBL" id="JAE03699.1"/>
    </source>
</evidence>
<dbReference type="EMBL" id="GBRH01194197">
    <property type="protein sequence ID" value="JAE03699.1"/>
    <property type="molecule type" value="Transcribed_RNA"/>
</dbReference>
<reference evidence="1" key="1">
    <citation type="submission" date="2014-09" db="EMBL/GenBank/DDBJ databases">
        <authorList>
            <person name="Magalhaes I.L.F."/>
            <person name="Oliveira U."/>
            <person name="Santos F.R."/>
            <person name="Vidigal T.H.D.A."/>
            <person name="Brescovit A.D."/>
            <person name="Santos A.J."/>
        </authorList>
    </citation>
    <scope>NUCLEOTIDE SEQUENCE</scope>
    <source>
        <tissue evidence="1">Shoot tissue taken approximately 20 cm above the soil surface</tissue>
    </source>
</reference>
<organism evidence="1">
    <name type="scientific">Arundo donax</name>
    <name type="common">Giant reed</name>
    <name type="synonym">Donax arundinaceus</name>
    <dbReference type="NCBI Taxonomy" id="35708"/>
    <lineage>
        <taxon>Eukaryota</taxon>
        <taxon>Viridiplantae</taxon>
        <taxon>Streptophyta</taxon>
        <taxon>Embryophyta</taxon>
        <taxon>Tracheophyta</taxon>
        <taxon>Spermatophyta</taxon>
        <taxon>Magnoliopsida</taxon>
        <taxon>Liliopsida</taxon>
        <taxon>Poales</taxon>
        <taxon>Poaceae</taxon>
        <taxon>PACMAD clade</taxon>
        <taxon>Arundinoideae</taxon>
        <taxon>Arundineae</taxon>
        <taxon>Arundo</taxon>
    </lineage>
</organism>
<name>A0A0A9EXK9_ARUDO</name>